<gene>
    <name evidence="1" type="ORF">T265_14102</name>
</gene>
<dbReference type="KEGG" id="ovi:T265_14102"/>
<organism evidence="1 2">
    <name type="scientific">Opisthorchis viverrini</name>
    <name type="common">Southeast Asian liver fluke</name>
    <dbReference type="NCBI Taxonomy" id="6198"/>
    <lineage>
        <taxon>Eukaryota</taxon>
        <taxon>Metazoa</taxon>
        <taxon>Spiralia</taxon>
        <taxon>Lophotrochozoa</taxon>
        <taxon>Platyhelminthes</taxon>
        <taxon>Trematoda</taxon>
        <taxon>Digenea</taxon>
        <taxon>Opisthorchiida</taxon>
        <taxon>Opisthorchiata</taxon>
        <taxon>Opisthorchiidae</taxon>
        <taxon>Opisthorchis</taxon>
    </lineage>
</organism>
<dbReference type="OrthoDB" id="10400029at2759"/>
<reference evidence="1 2" key="1">
    <citation type="submission" date="2013-11" db="EMBL/GenBank/DDBJ databases">
        <title>Opisthorchis viverrini - life in the bile duct.</title>
        <authorList>
            <person name="Young N.D."/>
            <person name="Nagarajan N."/>
            <person name="Lin S.J."/>
            <person name="Korhonen P.K."/>
            <person name="Jex A.R."/>
            <person name="Hall R.S."/>
            <person name="Safavi-Hemami H."/>
            <person name="Kaewkong W."/>
            <person name="Bertrand D."/>
            <person name="Gao S."/>
            <person name="Seet Q."/>
            <person name="Wongkham S."/>
            <person name="Teh B.T."/>
            <person name="Wongkham C."/>
            <person name="Intapan P.M."/>
            <person name="Maleewong W."/>
            <person name="Yang X."/>
            <person name="Hu M."/>
            <person name="Wang Z."/>
            <person name="Hofmann A."/>
            <person name="Sternberg P.W."/>
            <person name="Tan P."/>
            <person name="Wang J."/>
            <person name="Gasser R.B."/>
        </authorList>
    </citation>
    <scope>NUCLEOTIDE SEQUENCE [LARGE SCALE GENOMIC DNA]</scope>
</reference>
<dbReference type="AlphaFoldDB" id="A0A074ZRG3"/>
<dbReference type="CTD" id="20328268"/>
<dbReference type="EMBL" id="KL596761">
    <property type="protein sequence ID" value="KER25945.1"/>
    <property type="molecule type" value="Genomic_DNA"/>
</dbReference>
<keyword evidence="2" id="KW-1185">Reference proteome</keyword>
<dbReference type="RefSeq" id="XP_009170314.1">
    <property type="nucleotide sequence ID" value="XM_009172050.1"/>
</dbReference>
<accession>A0A074ZRG3</accession>
<feature type="non-terminal residue" evidence="1">
    <location>
        <position position="1"/>
    </location>
</feature>
<sequence length="181" mass="20762">KSRGFETRNLLATSNLSTVRQTHSFGEPHQCCAFAARLLHSKISTLGDHKHIIKNREINIFNEYTGNKVAFENKQEVPQPMSPVLEHITQVKYMICYYLNMILTDYLAAAKFRMNLLVSSLTIWFFTPMRCHRSVIAVSKNAHKGILTAVTRNLETFHQLKLCIKVTGFVLILVNDLANRR</sequence>
<protein>
    <submittedName>
        <fullName evidence="1">Uncharacterized protein</fullName>
    </submittedName>
</protein>
<feature type="non-terminal residue" evidence="1">
    <location>
        <position position="181"/>
    </location>
</feature>
<dbReference type="GeneID" id="20328268"/>
<dbReference type="Proteomes" id="UP000054324">
    <property type="component" value="Unassembled WGS sequence"/>
</dbReference>
<proteinExistence type="predicted"/>
<evidence type="ECO:0000313" key="2">
    <source>
        <dbReference type="Proteomes" id="UP000054324"/>
    </source>
</evidence>
<name>A0A074ZRG3_OPIVI</name>
<evidence type="ECO:0000313" key="1">
    <source>
        <dbReference type="EMBL" id="KER25945.1"/>
    </source>
</evidence>